<evidence type="ECO:0000313" key="14">
    <source>
        <dbReference type="Proteomes" id="UP000515154"/>
    </source>
</evidence>
<dbReference type="PROSITE" id="PS00028">
    <property type="entry name" value="ZINC_FINGER_C2H2_1"/>
    <property type="match status" value="19"/>
</dbReference>
<feature type="domain" description="C2H2-type" evidence="13">
    <location>
        <begin position="401"/>
        <end position="428"/>
    </location>
</feature>
<proteinExistence type="inferred from homology"/>
<feature type="compositionally biased region" description="Basic and acidic residues" evidence="12">
    <location>
        <begin position="370"/>
        <end position="379"/>
    </location>
</feature>
<accession>A0A7E6FDH8</accession>
<dbReference type="FunFam" id="3.30.160.60:FF:000446">
    <property type="entry name" value="Zinc finger protein"/>
    <property type="match status" value="1"/>
</dbReference>
<feature type="domain" description="C2H2-type" evidence="13">
    <location>
        <begin position="1053"/>
        <end position="1080"/>
    </location>
</feature>
<dbReference type="InterPro" id="IPR036236">
    <property type="entry name" value="Znf_C2H2_sf"/>
</dbReference>
<evidence type="ECO:0000256" key="3">
    <source>
        <dbReference type="ARBA" id="ARBA00022723"/>
    </source>
</evidence>
<dbReference type="GO" id="GO:0005634">
    <property type="term" value="C:nucleus"/>
    <property type="evidence" value="ECO:0007669"/>
    <property type="project" value="UniProtKB-SubCell"/>
</dbReference>
<keyword evidence="3" id="KW-0479">Metal-binding</keyword>
<dbReference type="FunFam" id="3.30.160.60:FF:000045">
    <property type="entry name" value="ZFP69 zinc finger protein B"/>
    <property type="match status" value="1"/>
</dbReference>
<feature type="compositionally biased region" description="Basic and acidic residues" evidence="12">
    <location>
        <begin position="2100"/>
        <end position="2117"/>
    </location>
</feature>
<feature type="domain" description="C2H2-type" evidence="13">
    <location>
        <begin position="1393"/>
        <end position="1420"/>
    </location>
</feature>
<feature type="domain" description="C2H2-type" evidence="13">
    <location>
        <begin position="1770"/>
        <end position="1797"/>
    </location>
</feature>
<feature type="domain" description="C2H2-type" evidence="13">
    <location>
        <begin position="1081"/>
        <end position="1108"/>
    </location>
</feature>
<dbReference type="KEGG" id="osn:115220368"/>
<keyword evidence="6" id="KW-0862">Zinc</keyword>
<evidence type="ECO:0000256" key="12">
    <source>
        <dbReference type="SAM" id="MobiDB-lite"/>
    </source>
</evidence>
<dbReference type="RefSeq" id="XP_036365800.1">
    <property type="nucleotide sequence ID" value="XM_036509907.1"/>
</dbReference>
<feature type="domain" description="C2H2-type" evidence="13">
    <location>
        <begin position="49"/>
        <end position="76"/>
    </location>
</feature>
<gene>
    <name evidence="15 16" type="primary">LOC115220368</name>
</gene>
<sequence>MSGKYSNKDIFQNASSPDEMFSKCNMASSDAVDLIADVSNQTFQSEKPYKCSYCKKSFTQSGHLTTHVRTHTGDRPFQCPYCPKAFTDRGNLNTHIRTHTGEKPFKCELCEKAFTFHIQLSRHKKVCMSRNTNSTSSFQMDEKNNNYNTTIAVANQSQFNNFTSDISPMQSAPFSENSLYSAASSFILGECSDDMQQPSNLFFSKNETNSTISSFHNEPASSNNRYSDTKDSSSICGSSKDLREISADAVVSSCGLLNTETYDLYKSEDESLPYTNVSKQEKHKFQPQTNSIYVTANMTNAGFNSQQIEESGTSSIQKNACLSENIKYDKIIYIDSDSPNGTSEEVKSTFDANTAPENEVPSSNPSDLLSRSDKTTTDMRNKEDLINSNTISKKPVHRKSIFCDVCKKTFHHSYQLVIHLNSHNCQRNFECKFCGKTFQQVARLNSHLHTHTGAKPYKCSFCGKGFADRSNLKSHRRLHTGEKPFKCTLCFQEFTFHIQLNRHKRNCKAAEPVVLESNTSFSSSDNNNNNNNDVDTLLPTISMPSHVYNINNSGTSYSIQLNPDFIKNCDNSKTLNSSVNSSCEVDSTLNQSDLIESGSKDNIVDLTDETPDDSTDEQNICLKPWKTTDRNLLSRLSTFDGKLQDNTSNQQIEFPSEFSKDCLRQCHIDLSEDYDNDLTPTTNCNSNTSDYSSLSSGSKSEEALLTCQYCYKSFSKKDDLDKHCKKSHNKFPLETFKVKANLSNMKKPYTCKFCPKSFLQPSHLNAHIRTHTGDKPFTCQFCNKAFSNQSNLNTHMRLHTKVKPFKCLSCNQSFMFHIQLQRHKIKCFGNKNLSIQYPSKERISTISLISQADKLSSFEQSGTELRNKESRHFISSVKDVNGSSDSCYMENPSNATLSLQVNTANKTVTTNDCETHYGNSLSLGVMEENQVEAAADVGETKENVAEIKEEWKKHNMPMRTEINQSDTADSLPRSKSTTEELTLTEKSIVESTPIDGSLELPDKNQIPLQSNLLSYHPGKKLFRCKYCKRNFLGLYLLSVHLRSHNFATSEKMFECALCKKSFQKAGQLNSHVRTHTGVKPFLCQYCGKAFADRSNLNTHRRTHTGEKPFKCLFCGKAFTFHIQLSRHKRVCKPSALAQLHHQYQKRTNSLQIPLQNTVEQTNLANNSSVSKKLGQSGDIFFSDKTTDHILNSNEIHFEDPLSVQVYNNQAESTMPYSTTSLQEEAELLDCNNRAVTGRKSDNLLLPRPGNSLEQVEQKPNFNYQDASSRKAVELKAISTQQNLTENQCNPDVYSNNDPENDIIKSSRFSEDQDSINNSLSTFACNKISGTANKNYCNDNVSRMSSLTQSGEEASSFVKPGIFCNDDDNVEMRSNVSSYTQRSNESLAANSSLFPCCYCSKVFKLVTTLAVHIRLHTGSKVYECEFCGETFYRFTDLAVHLKLHPQEILFQCEYCDMTFSRDCHLRLHEKSHLLKDGVLQESLAQKTLKQKLNNDNNFICPICYCMFPSSFTLDNHLTTHTTGKLYRCQTCKQAFTFPQPFKRHIQECQQLLKDQESTFILEPISTQNSQPFSSQNVFRKDLLANKTSREQPQPVGLFSNTGRLSSLAMELWKLPPNLETINQHKKQFTDNNGSVLLAPSELDGNENLVCNYCERKFSSCKSLSLHLKTHNANFSTKKVHRCEFCMKLFFQQLLLDKHKRTHHNQKSYNLKRESLKCRFCAKTFQQSSHLKAHIRHHTGDKPFKCQYCGKAFSDRSNLNTHIRTHTGEKPFKCTKCRCAFTFHIQLTRHKRICQNPRDEANSATVSGDRQQHEESRLSQATNSFNHCFPESTSSCSIPDVANEHSENRNLESNLRIPLSPLFFSSNILEDNNLNQPRILTSSNSTEQLASKLPETSSKCDSRLSDRVSTTKSSSHSPTNLHSNHYNTETDVLDCKPIIEVDANIYLQPTVSIKSEPFPPDEQLLVCPPEITSNISNIPFNVNTDKMFNDTRNTSELEKFPDCAKEEDLKPDIVSVDYVKCQEDEIGKRQISTMDSVQVEENPLSINNSFSDPNHSTCSSAANKSFEHVEDVSNTNENENSSGKPLHSSTAVDCLFGSDVTIPDKDNTHSLKPNHLDET</sequence>
<feature type="compositionally biased region" description="Polar residues" evidence="12">
    <location>
        <begin position="350"/>
        <end position="369"/>
    </location>
</feature>
<evidence type="ECO:0000256" key="4">
    <source>
        <dbReference type="ARBA" id="ARBA00022737"/>
    </source>
</evidence>
<feature type="domain" description="C2H2-type" evidence="13">
    <location>
        <begin position="429"/>
        <end position="456"/>
    </location>
</feature>
<keyword evidence="5 11" id="KW-0863">Zinc-finger</keyword>
<feature type="region of interest" description="Disordered" evidence="12">
    <location>
        <begin position="1881"/>
        <end position="1925"/>
    </location>
</feature>
<feature type="domain" description="C2H2-type" evidence="13">
    <location>
        <begin position="77"/>
        <end position="104"/>
    </location>
</feature>
<evidence type="ECO:0000256" key="6">
    <source>
        <dbReference type="ARBA" id="ARBA00022833"/>
    </source>
</evidence>
<feature type="domain" description="C2H2-type" evidence="13">
    <location>
        <begin position="1109"/>
        <end position="1130"/>
    </location>
</feature>
<dbReference type="InterPro" id="IPR050331">
    <property type="entry name" value="Zinc_finger"/>
</dbReference>
<feature type="compositionally biased region" description="Polar residues" evidence="12">
    <location>
        <begin position="1881"/>
        <end position="1895"/>
    </location>
</feature>
<dbReference type="Proteomes" id="UP000515154">
    <property type="component" value="Linkage group LG16"/>
</dbReference>
<evidence type="ECO:0000256" key="8">
    <source>
        <dbReference type="ARBA" id="ARBA00023125"/>
    </source>
</evidence>
<feature type="domain" description="C2H2-type" evidence="13">
    <location>
        <begin position="705"/>
        <end position="728"/>
    </location>
</feature>
<dbReference type="PANTHER" id="PTHR16515:SF49">
    <property type="entry name" value="GASTRULA ZINC FINGER PROTEIN XLCGF49.1-LIKE-RELATED"/>
    <property type="match status" value="1"/>
</dbReference>
<dbReference type="Pfam" id="PF00096">
    <property type="entry name" value="zf-C2H2"/>
    <property type="match status" value="9"/>
</dbReference>
<feature type="domain" description="C2H2-type" evidence="13">
    <location>
        <begin position="777"/>
        <end position="804"/>
    </location>
</feature>
<dbReference type="GO" id="GO:0010468">
    <property type="term" value="P:regulation of gene expression"/>
    <property type="evidence" value="ECO:0007669"/>
    <property type="project" value="TreeGrafter"/>
</dbReference>
<dbReference type="FunFam" id="3.30.160.60:FF:000912">
    <property type="entry name" value="Zinc finger protein 660"/>
    <property type="match status" value="1"/>
</dbReference>
<feature type="domain" description="C2H2-type" evidence="13">
    <location>
        <begin position="1647"/>
        <end position="1674"/>
    </location>
</feature>
<keyword evidence="10" id="KW-0539">Nucleus</keyword>
<name>A0A7E6FDH8_9MOLL</name>
<evidence type="ECO:0000256" key="11">
    <source>
        <dbReference type="PROSITE-ProRule" id="PRU00042"/>
    </source>
</evidence>
<feature type="region of interest" description="Disordered" evidence="12">
    <location>
        <begin position="1798"/>
        <end position="1817"/>
    </location>
</feature>
<evidence type="ECO:0000313" key="15">
    <source>
        <dbReference type="RefSeq" id="XP_036365800.1"/>
    </source>
</evidence>
<dbReference type="GO" id="GO:0003677">
    <property type="term" value="F:DNA binding"/>
    <property type="evidence" value="ECO:0007669"/>
    <property type="project" value="UniProtKB-KW"/>
</dbReference>
<dbReference type="PROSITE" id="PS50157">
    <property type="entry name" value="ZINC_FINGER_C2H2_2"/>
    <property type="match status" value="23"/>
</dbReference>
<feature type="domain" description="C2H2-type" evidence="13">
    <location>
        <begin position="457"/>
        <end position="484"/>
    </location>
</feature>
<evidence type="ECO:0000256" key="5">
    <source>
        <dbReference type="ARBA" id="ARBA00022771"/>
    </source>
</evidence>
<keyword evidence="8" id="KW-0238">DNA-binding</keyword>
<dbReference type="GO" id="GO:0008270">
    <property type="term" value="F:zinc ion binding"/>
    <property type="evidence" value="ECO:0007669"/>
    <property type="project" value="UniProtKB-KW"/>
</dbReference>
<dbReference type="SUPFAM" id="SSF57667">
    <property type="entry name" value="beta-beta-alpha zinc fingers"/>
    <property type="match status" value="15"/>
</dbReference>
<feature type="domain" description="C2H2-type" evidence="13">
    <location>
        <begin position="1497"/>
        <end position="1524"/>
    </location>
</feature>
<evidence type="ECO:0000256" key="1">
    <source>
        <dbReference type="ARBA" id="ARBA00004123"/>
    </source>
</evidence>
<feature type="domain" description="C2H2-type" evidence="13">
    <location>
        <begin position="1714"/>
        <end position="1741"/>
    </location>
</feature>
<feature type="domain" description="C2H2-type" evidence="13">
    <location>
        <begin position="1421"/>
        <end position="1446"/>
    </location>
</feature>
<protein>
    <submittedName>
        <fullName evidence="15 16">Zinc finger protein Xfin-like</fullName>
    </submittedName>
</protein>
<feature type="region of interest" description="Disordered" evidence="12">
    <location>
        <begin position="2066"/>
        <end position="2117"/>
    </location>
</feature>
<evidence type="ECO:0000256" key="9">
    <source>
        <dbReference type="ARBA" id="ARBA00023163"/>
    </source>
</evidence>
<dbReference type="RefSeq" id="XP_036365801.1">
    <property type="nucleotide sequence ID" value="XM_036509908.1"/>
</dbReference>
<keyword evidence="7" id="KW-0805">Transcription regulation</keyword>
<feature type="compositionally biased region" description="Polar residues" evidence="12">
    <location>
        <begin position="1905"/>
        <end position="1925"/>
    </location>
</feature>
<dbReference type="FunFam" id="3.30.160.60:FF:000690">
    <property type="entry name" value="Zinc finger protein 354C"/>
    <property type="match status" value="1"/>
</dbReference>
<reference evidence="15 16" key="1">
    <citation type="submission" date="2025-08" db="UniProtKB">
        <authorList>
            <consortium name="RefSeq"/>
        </authorList>
    </citation>
    <scope>IDENTIFICATION</scope>
</reference>
<dbReference type="FunFam" id="3.30.160.60:FF:000931">
    <property type="entry name" value="zinc finger protein 697"/>
    <property type="match status" value="1"/>
</dbReference>
<keyword evidence="4" id="KW-0677">Repeat</keyword>
<dbReference type="FunFam" id="3.30.160.60:FF:002343">
    <property type="entry name" value="Zinc finger protein 33A"/>
    <property type="match status" value="3"/>
</dbReference>
<feature type="domain" description="C2H2-type" evidence="13">
    <location>
        <begin position="749"/>
        <end position="776"/>
    </location>
</feature>
<dbReference type="Gene3D" id="3.30.160.60">
    <property type="entry name" value="Classic Zinc Finger"/>
    <property type="match status" value="18"/>
</dbReference>
<feature type="domain" description="C2H2-type" evidence="13">
    <location>
        <begin position="1022"/>
        <end position="1044"/>
    </location>
</feature>
<feature type="region of interest" description="Disordered" evidence="12">
    <location>
        <begin position="213"/>
        <end position="233"/>
    </location>
</feature>
<feature type="region of interest" description="Disordered" evidence="12">
    <location>
        <begin position="339"/>
        <end position="379"/>
    </location>
</feature>
<dbReference type="InterPro" id="IPR013087">
    <property type="entry name" value="Znf_C2H2_type"/>
</dbReference>
<dbReference type="FunFam" id="3.30.160.60:FF:001485">
    <property type="entry name" value="Krueppel-related zinc finger protein"/>
    <property type="match status" value="1"/>
</dbReference>
<feature type="domain" description="C2H2-type" evidence="13">
    <location>
        <begin position="105"/>
        <end position="132"/>
    </location>
</feature>
<evidence type="ECO:0000256" key="7">
    <source>
        <dbReference type="ARBA" id="ARBA00023015"/>
    </source>
</evidence>
<keyword evidence="9" id="KW-0804">Transcription</keyword>
<evidence type="ECO:0000256" key="10">
    <source>
        <dbReference type="ARBA" id="ARBA00023242"/>
    </source>
</evidence>
<comment type="subcellular location">
    <subcellularLocation>
        <location evidence="1">Nucleus</location>
    </subcellularLocation>
</comment>
<comment type="similarity">
    <text evidence="2">Belongs to the krueppel C2H2-type zinc-finger protein family.</text>
</comment>
<feature type="compositionally biased region" description="Polar residues" evidence="12">
    <location>
        <begin position="2070"/>
        <end position="2089"/>
    </location>
</feature>
<keyword evidence="14" id="KW-1185">Reference proteome</keyword>
<evidence type="ECO:0000259" key="13">
    <source>
        <dbReference type="PROSITE" id="PS50157"/>
    </source>
</evidence>
<dbReference type="PANTHER" id="PTHR16515">
    <property type="entry name" value="PR DOMAIN ZINC FINGER PROTEIN"/>
    <property type="match status" value="1"/>
</dbReference>
<evidence type="ECO:0000256" key="2">
    <source>
        <dbReference type="ARBA" id="ARBA00006991"/>
    </source>
</evidence>
<feature type="domain" description="C2H2-type" evidence="13">
    <location>
        <begin position="485"/>
        <end position="512"/>
    </location>
</feature>
<feature type="domain" description="C2H2-type" evidence="13">
    <location>
        <begin position="1449"/>
        <end position="1471"/>
    </location>
</feature>
<organism evidence="14 16">
    <name type="scientific">Octopus sinensis</name>
    <name type="common">East Asian common octopus</name>
    <dbReference type="NCBI Taxonomy" id="2607531"/>
    <lineage>
        <taxon>Eukaryota</taxon>
        <taxon>Metazoa</taxon>
        <taxon>Spiralia</taxon>
        <taxon>Lophotrochozoa</taxon>
        <taxon>Mollusca</taxon>
        <taxon>Cephalopoda</taxon>
        <taxon>Coleoidea</taxon>
        <taxon>Octopodiformes</taxon>
        <taxon>Octopoda</taxon>
        <taxon>Incirrata</taxon>
        <taxon>Octopodidae</taxon>
        <taxon>Octopus</taxon>
    </lineage>
</organism>
<dbReference type="FunFam" id="3.30.160.60:FF:000450">
    <property type="entry name" value="PR domain zinc finger protein 14"/>
    <property type="match status" value="1"/>
</dbReference>
<feature type="region of interest" description="Disordered" evidence="12">
    <location>
        <begin position="963"/>
        <end position="986"/>
    </location>
</feature>
<feature type="domain" description="C2H2-type" evidence="13">
    <location>
        <begin position="1679"/>
        <end position="1706"/>
    </location>
</feature>
<feature type="domain" description="C2H2-type" evidence="13">
    <location>
        <begin position="1742"/>
        <end position="1769"/>
    </location>
</feature>
<evidence type="ECO:0000313" key="16">
    <source>
        <dbReference type="RefSeq" id="XP_036365801.1"/>
    </source>
</evidence>
<dbReference type="SMART" id="SM00355">
    <property type="entry name" value="ZnF_C2H2"/>
    <property type="match status" value="25"/>
</dbReference>